<dbReference type="InterPro" id="IPR003673">
    <property type="entry name" value="CoA-Trfase_fam_III"/>
</dbReference>
<accession>A0A439DT20</accession>
<dbReference type="InterPro" id="IPR044855">
    <property type="entry name" value="CoA-Trfase_III_dom3_sf"/>
</dbReference>
<evidence type="ECO:0000313" key="3">
    <source>
        <dbReference type="Proteomes" id="UP000287177"/>
    </source>
</evidence>
<dbReference type="InterPro" id="IPR050483">
    <property type="entry name" value="CoA-transferase_III_domain"/>
</dbReference>
<dbReference type="EMBL" id="ATDN01000018">
    <property type="protein sequence ID" value="RWA19477.1"/>
    <property type="molecule type" value="Genomic_DNA"/>
</dbReference>
<evidence type="ECO:0008006" key="4">
    <source>
        <dbReference type="Google" id="ProtNLM"/>
    </source>
</evidence>
<dbReference type="Gene3D" id="3.40.50.10540">
    <property type="entry name" value="Crotonobetainyl-coa:carnitine coa-transferase, domain 1"/>
    <property type="match status" value="1"/>
</dbReference>
<evidence type="ECO:0000313" key="2">
    <source>
        <dbReference type="EMBL" id="RWA19477.1"/>
    </source>
</evidence>
<organism evidence="2 3">
    <name type="scientific">Mycolicibacterium elephantis DSM 44368</name>
    <dbReference type="NCBI Taxonomy" id="1335622"/>
    <lineage>
        <taxon>Bacteria</taxon>
        <taxon>Bacillati</taxon>
        <taxon>Actinomycetota</taxon>
        <taxon>Actinomycetes</taxon>
        <taxon>Mycobacteriales</taxon>
        <taxon>Mycobacteriaceae</taxon>
        <taxon>Mycolicibacterium</taxon>
    </lineage>
</organism>
<proteinExistence type="predicted"/>
<name>A0A439DT20_9MYCO</name>
<dbReference type="PANTHER" id="PTHR48207">
    <property type="entry name" value="SUCCINATE--HYDROXYMETHYLGLUTARATE COA-TRANSFERASE"/>
    <property type="match status" value="1"/>
</dbReference>
<dbReference type="AlphaFoldDB" id="A0A439DT20"/>
<dbReference type="GO" id="GO:0008410">
    <property type="term" value="F:CoA-transferase activity"/>
    <property type="evidence" value="ECO:0007669"/>
    <property type="project" value="TreeGrafter"/>
</dbReference>
<dbReference type="Gene3D" id="3.30.1540.10">
    <property type="entry name" value="formyl-coa transferase, domain 3"/>
    <property type="match status" value="1"/>
</dbReference>
<dbReference type="Pfam" id="PF02515">
    <property type="entry name" value="CoA_transf_3"/>
    <property type="match status" value="1"/>
</dbReference>
<dbReference type="Proteomes" id="UP000287177">
    <property type="component" value="Unassembled WGS sequence"/>
</dbReference>
<protein>
    <recommendedName>
        <fullName evidence="4">CoA transferase</fullName>
    </recommendedName>
</protein>
<gene>
    <name evidence="2" type="ORF">MELE44368_20665</name>
</gene>
<reference evidence="2 3" key="1">
    <citation type="submission" date="2013-06" db="EMBL/GenBank/DDBJ databases">
        <title>The draft sequence of the Mycobacterium elephantis genome.</title>
        <authorList>
            <person name="Pettersson F.B."/>
            <person name="Das S."/>
            <person name="Dasgupta S."/>
            <person name="Bhattacharya A."/>
            <person name="Kirsebom L.A."/>
        </authorList>
    </citation>
    <scope>NUCLEOTIDE SEQUENCE [LARGE SCALE GENOMIC DNA]</scope>
    <source>
        <strain evidence="2 3">DSM 44368</strain>
    </source>
</reference>
<evidence type="ECO:0000256" key="1">
    <source>
        <dbReference type="ARBA" id="ARBA00022679"/>
    </source>
</evidence>
<dbReference type="InterPro" id="IPR023606">
    <property type="entry name" value="CoA-Trfase_III_dom_1_sf"/>
</dbReference>
<dbReference type="PANTHER" id="PTHR48207:SF3">
    <property type="entry name" value="SUCCINATE--HYDROXYMETHYLGLUTARATE COA-TRANSFERASE"/>
    <property type="match status" value="1"/>
</dbReference>
<dbReference type="RefSeq" id="WP_128109019.1">
    <property type="nucleotide sequence ID" value="NZ_ATDN01000018.1"/>
</dbReference>
<dbReference type="SUPFAM" id="SSF89796">
    <property type="entry name" value="CoA-transferase family III (CaiB/BaiF)"/>
    <property type="match status" value="1"/>
</dbReference>
<sequence length="400" mass="43405">MSRLLEGVRVLECGVLLNCDTVGMRLADMGADVIKIEQPPVGDYLRDINGVLAPRRSPVHLHVNRGKRSIALDLTDGNDLGTFWRLLDTADVFVDGLTAGTADRLGIGYAVQRARRPSIVYCQYTGFGASGPYSTVPTHGQMMDALGAGQPRALDVDGFMGPLTTGGPNGRSGGEGTAAGAMYATTHILAGIIQRERTGEGCYIDVAASDAVVAQAWGTVASALNAHRVIDPENVPEQQQAVYRGAKYQFYETADELVVLFCAIEHRFWDAFCRATGRVDLLPRKNESTPVDFGPDEQLRRDLQDLFRTRTQAEWMEIAVAQRIPIGPAPRDFDEMRRDPHVAHRGIVFEAVDPVAGPFTCTGEGAIVAGQPFVAAPAPAYDQHGDEIRRELDSVEVSTR</sequence>
<comment type="caution">
    <text evidence="2">The sequence shown here is derived from an EMBL/GenBank/DDBJ whole genome shotgun (WGS) entry which is preliminary data.</text>
</comment>
<keyword evidence="1" id="KW-0808">Transferase</keyword>
<keyword evidence="3" id="KW-1185">Reference proteome</keyword>